<reference evidence="11 12" key="1">
    <citation type="journal article" date="2018" name="Environ. Microbiol.">
        <title>Novel energy conservation strategies and behaviour of Pelotomaculum schinkii driving syntrophic propionate catabolism.</title>
        <authorList>
            <person name="Hidalgo-Ahumada C.A.P."/>
            <person name="Nobu M.K."/>
            <person name="Narihiro T."/>
            <person name="Tamaki H."/>
            <person name="Liu W.T."/>
            <person name="Kamagata Y."/>
            <person name="Stams A.J.M."/>
            <person name="Imachi H."/>
            <person name="Sousa D.Z."/>
        </authorList>
    </citation>
    <scope>NUCLEOTIDE SEQUENCE [LARGE SCALE GENOMIC DNA]</scope>
    <source>
        <strain evidence="11 12">MGP</strain>
    </source>
</reference>
<dbReference type="PANTHER" id="PTHR10277:SF9">
    <property type="entry name" value="2-ISOPROPYLMALATE SYNTHASE 1, CHLOROPLASTIC-RELATED"/>
    <property type="match status" value="1"/>
</dbReference>
<evidence type="ECO:0000256" key="1">
    <source>
        <dbReference type="ARBA" id="ARBA00004689"/>
    </source>
</evidence>
<dbReference type="SUPFAM" id="SSF51569">
    <property type="entry name" value="Aldolase"/>
    <property type="match status" value="1"/>
</dbReference>
<keyword evidence="5" id="KW-0432">Leucine biosynthesis</keyword>
<dbReference type="Gene3D" id="3.30.160.270">
    <property type="match status" value="1"/>
</dbReference>
<dbReference type="Pfam" id="PF00682">
    <property type="entry name" value="HMGL-like"/>
    <property type="match status" value="1"/>
</dbReference>
<keyword evidence="8" id="KW-0464">Manganese</keyword>
<dbReference type="PROSITE" id="PS00816">
    <property type="entry name" value="AIPM_HOMOCIT_SYNTH_2"/>
    <property type="match status" value="1"/>
</dbReference>
<keyword evidence="6" id="KW-0028">Amino-acid biosynthesis</keyword>
<dbReference type="InterPro" id="IPR036230">
    <property type="entry name" value="LeuA_allosteric_dom_sf"/>
</dbReference>
<comment type="caution">
    <text evidence="11">The sequence shown here is derived from an EMBL/GenBank/DDBJ whole genome shotgun (WGS) entry which is preliminary data.</text>
</comment>
<keyword evidence="9" id="KW-0100">Branched-chain amino acid biosynthesis</keyword>
<dbReference type="PANTHER" id="PTHR10277">
    <property type="entry name" value="HOMOCITRATE SYNTHASE-RELATED"/>
    <property type="match status" value="1"/>
</dbReference>
<evidence type="ECO:0000256" key="3">
    <source>
        <dbReference type="ARBA" id="ARBA00012973"/>
    </source>
</evidence>
<gene>
    <name evidence="11" type="primary">leuA_4</name>
    <name evidence="11" type="ORF">Pmgp_03633</name>
</gene>
<dbReference type="FunFam" id="3.20.20.70:FF:000010">
    <property type="entry name" value="2-isopropylmalate synthase"/>
    <property type="match status" value="1"/>
</dbReference>
<feature type="domain" description="Pyruvate carboxyltransferase" evidence="10">
    <location>
        <begin position="1"/>
        <end position="260"/>
    </location>
</feature>
<evidence type="ECO:0000256" key="8">
    <source>
        <dbReference type="ARBA" id="ARBA00023211"/>
    </source>
</evidence>
<keyword evidence="11" id="KW-0012">Acyltransferase</keyword>
<dbReference type="FunFam" id="3.30.160.270:FF:000003">
    <property type="entry name" value="2-isopropylmalate synthase"/>
    <property type="match status" value="1"/>
</dbReference>
<sequence>MDTTLRDGAKSLGITLNLDEKLEIARQLVKLGVDIIEAGYPSCSAGDRDAVRAIAGEIRGAVICGFTRAVEREIDCCAAALHGAEQPRIHTGIAVSPAYMAGKLKLFPAQVMERAVSAVKHAKKYVSDVEFYAEDAFCSDPSFLVEVLEKVIAAGATVVNIPDTSGYAAPWECGDLVTRLMNEVKGIEKVILSIHCHNDLGMATANTLAAVKAGAGQLEATVNGIGERAGNTSLEEAVMAVYTRRAAYSVELKVDTRKISATSRMVSKITGVPVAVHKAIVGANAFINVPEVSLEESLKGQAAYEMIKPAVVGAYGNRTVLSAECTKPALKKALEELGYLMEGENLEEIYLRFLDLARHKSEIFDRDLHLLMEKIKVDSGAISVKNISVTTTGVSRATATVTLDLEGETATDAACGNGPVDAVFKAVERLVGEQVYLEDYSLQSVSQGRESLGDATVKVRYGENGLVVGRGISADVIEASAKAYVNALAKVRTINRGGDGQVQESNN</sequence>
<dbReference type="SUPFAM" id="SSF110921">
    <property type="entry name" value="2-isopropylmalate synthase LeuA, allosteric (dimerisation) domain"/>
    <property type="match status" value="1"/>
</dbReference>
<organism evidence="11 12">
    <name type="scientific">Pelotomaculum propionicicum</name>
    <dbReference type="NCBI Taxonomy" id="258475"/>
    <lineage>
        <taxon>Bacteria</taxon>
        <taxon>Bacillati</taxon>
        <taxon>Bacillota</taxon>
        <taxon>Clostridia</taxon>
        <taxon>Eubacteriales</taxon>
        <taxon>Desulfotomaculaceae</taxon>
        <taxon>Pelotomaculum</taxon>
    </lineage>
</organism>
<evidence type="ECO:0000256" key="9">
    <source>
        <dbReference type="ARBA" id="ARBA00023304"/>
    </source>
</evidence>
<dbReference type="InterPro" id="IPR013785">
    <property type="entry name" value="Aldolase_TIM"/>
</dbReference>
<name>A0A4Y7RIH2_9FIRM</name>
<dbReference type="AlphaFoldDB" id="A0A4Y7RIH2"/>
<dbReference type="EC" id="2.3.3.13" evidence="3"/>
<keyword evidence="7 11" id="KW-0808">Transferase</keyword>
<dbReference type="NCBIfam" id="NF002086">
    <property type="entry name" value="PRK00915.1-3"/>
    <property type="match status" value="1"/>
</dbReference>
<accession>A0A4Y7RIH2</accession>
<protein>
    <recommendedName>
        <fullName evidence="4">2-isopropylmalate synthase</fullName>
        <ecNumber evidence="3">2.3.3.13</ecNumber>
    </recommendedName>
</protein>
<dbReference type="CDD" id="cd07940">
    <property type="entry name" value="DRE_TIM_IPMS"/>
    <property type="match status" value="1"/>
</dbReference>
<evidence type="ECO:0000256" key="7">
    <source>
        <dbReference type="ARBA" id="ARBA00022679"/>
    </source>
</evidence>
<comment type="pathway">
    <text evidence="1">Amino-acid biosynthesis; L-leucine biosynthesis; L-leucine from 3-methyl-2-oxobutanoate: step 1/4.</text>
</comment>
<keyword evidence="12" id="KW-1185">Reference proteome</keyword>
<dbReference type="EMBL" id="QFFZ01000077">
    <property type="protein sequence ID" value="TEB08785.1"/>
    <property type="molecule type" value="Genomic_DNA"/>
</dbReference>
<dbReference type="Gene3D" id="3.20.20.70">
    <property type="entry name" value="Aldolase class I"/>
    <property type="match status" value="1"/>
</dbReference>
<evidence type="ECO:0000259" key="10">
    <source>
        <dbReference type="PROSITE" id="PS50991"/>
    </source>
</evidence>
<dbReference type="InterPro" id="IPR050073">
    <property type="entry name" value="2-IPM_HCS-like"/>
</dbReference>
<dbReference type="Pfam" id="PF08502">
    <property type="entry name" value="LeuA_dimer"/>
    <property type="match status" value="1"/>
</dbReference>
<proteinExistence type="inferred from homology"/>
<evidence type="ECO:0000256" key="6">
    <source>
        <dbReference type="ARBA" id="ARBA00022605"/>
    </source>
</evidence>
<dbReference type="InterPro" id="IPR002034">
    <property type="entry name" value="AIPM/Hcit_synth_CS"/>
</dbReference>
<dbReference type="InterPro" id="IPR013709">
    <property type="entry name" value="2-isopropylmalate_synth_dimer"/>
</dbReference>
<dbReference type="InterPro" id="IPR054691">
    <property type="entry name" value="LeuA/HCS_post-cat"/>
</dbReference>
<dbReference type="Proteomes" id="UP000297597">
    <property type="component" value="Unassembled WGS sequence"/>
</dbReference>
<dbReference type="InterPro" id="IPR000891">
    <property type="entry name" value="PYR_CT"/>
</dbReference>
<dbReference type="GO" id="GO:0009098">
    <property type="term" value="P:L-leucine biosynthetic process"/>
    <property type="evidence" value="ECO:0007669"/>
    <property type="project" value="UniProtKB-KW"/>
</dbReference>
<evidence type="ECO:0000256" key="4">
    <source>
        <dbReference type="ARBA" id="ARBA00018198"/>
    </source>
</evidence>
<evidence type="ECO:0000313" key="11">
    <source>
        <dbReference type="EMBL" id="TEB08785.1"/>
    </source>
</evidence>
<dbReference type="PROSITE" id="PS50991">
    <property type="entry name" value="PYR_CT"/>
    <property type="match status" value="1"/>
</dbReference>
<dbReference type="GO" id="GO:0003852">
    <property type="term" value="F:2-isopropylmalate synthase activity"/>
    <property type="evidence" value="ECO:0007669"/>
    <property type="project" value="UniProtKB-EC"/>
</dbReference>
<evidence type="ECO:0000256" key="2">
    <source>
        <dbReference type="ARBA" id="ARBA00009396"/>
    </source>
</evidence>
<evidence type="ECO:0000256" key="5">
    <source>
        <dbReference type="ARBA" id="ARBA00022430"/>
    </source>
</evidence>
<evidence type="ECO:0000313" key="12">
    <source>
        <dbReference type="Proteomes" id="UP000297597"/>
    </source>
</evidence>
<comment type="similarity">
    <text evidence="2">Belongs to the alpha-IPM synthase/homocitrate synthase family. LeuA type 1 subfamily.</text>
</comment>
<dbReference type="SMART" id="SM00917">
    <property type="entry name" value="LeuA_dimer"/>
    <property type="match status" value="1"/>
</dbReference>
<dbReference type="Pfam" id="PF22617">
    <property type="entry name" value="HCS_D2"/>
    <property type="match status" value="1"/>
</dbReference>